<dbReference type="GO" id="GO:0000162">
    <property type="term" value="P:L-tryptophan biosynthetic process"/>
    <property type="evidence" value="ECO:0007669"/>
    <property type="project" value="UniProtKB-UniRule"/>
</dbReference>
<evidence type="ECO:0000256" key="2">
    <source>
        <dbReference type="ARBA" id="ARBA00004696"/>
    </source>
</evidence>
<comment type="caution">
    <text evidence="11">The sequence shown here is derived from an EMBL/GenBank/DDBJ whole genome shotgun (WGS) entry which is preliminary data.</text>
</comment>
<keyword evidence="8 9" id="KW-0456">Lyase</keyword>
<sequence length="261" mass="28982">MILEELVTATRQNMYKRQQTYSCDVLKKQVAALDIKKDFLFEKDLATANLSIIAEVKKASPSKGVIVKKFPYLQIAHDYTEAGVAAISVLTEQNYFQGNLKYLRDIAAATTVPVLRKDFIIDPYMIYEAKINGASIILLIVAILTDQQLKDFFHLANDLGMSAIVEVHSELEVQRALAAGVRIIGINNRNLKDFSVSITTTIQLRKIIPTNILLISESGIRSSNDVAKLKKAGLNGILVGEYLMHSADKKKTITQLSEAKI</sequence>
<dbReference type="CDD" id="cd00331">
    <property type="entry name" value="IGPS"/>
    <property type="match status" value="1"/>
</dbReference>
<dbReference type="FunFam" id="3.20.20.70:FF:000024">
    <property type="entry name" value="Indole-3-glycerol phosphate synthase"/>
    <property type="match status" value="1"/>
</dbReference>
<dbReference type="UniPathway" id="UPA00035">
    <property type="reaction ID" value="UER00043"/>
</dbReference>
<comment type="catalytic activity">
    <reaction evidence="1 9">
        <text>1-(2-carboxyphenylamino)-1-deoxy-D-ribulose 5-phosphate + H(+) = (1S,2R)-1-C-(indol-3-yl)glycerol 3-phosphate + CO2 + H2O</text>
        <dbReference type="Rhea" id="RHEA:23476"/>
        <dbReference type="ChEBI" id="CHEBI:15377"/>
        <dbReference type="ChEBI" id="CHEBI:15378"/>
        <dbReference type="ChEBI" id="CHEBI:16526"/>
        <dbReference type="ChEBI" id="CHEBI:58613"/>
        <dbReference type="ChEBI" id="CHEBI:58866"/>
        <dbReference type="EC" id="4.1.1.48"/>
    </reaction>
</comment>
<evidence type="ECO:0000256" key="4">
    <source>
        <dbReference type="ARBA" id="ARBA00022605"/>
    </source>
</evidence>
<evidence type="ECO:0000313" key="11">
    <source>
        <dbReference type="EMBL" id="KRL01826.1"/>
    </source>
</evidence>
<dbReference type="Pfam" id="PF00218">
    <property type="entry name" value="IGPS"/>
    <property type="match status" value="1"/>
</dbReference>
<keyword evidence="7 9" id="KW-0057">Aromatic amino acid biosynthesis</keyword>
<gene>
    <name evidence="9" type="primary">trpC</name>
    <name evidence="11" type="ORF">FC81_GL001037</name>
</gene>
<dbReference type="Proteomes" id="UP000051621">
    <property type="component" value="Unassembled WGS sequence"/>
</dbReference>
<dbReference type="InterPro" id="IPR001468">
    <property type="entry name" value="Indole-3-GlycerolPSynthase_CS"/>
</dbReference>
<evidence type="ECO:0000256" key="8">
    <source>
        <dbReference type="ARBA" id="ARBA00023239"/>
    </source>
</evidence>
<proteinExistence type="inferred from homology"/>
<dbReference type="EC" id="4.1.1.48" evidence="9"/>
<evidence type="ECO:0000256" key="3">
    <source>
        <dbReference type="ARBA" id="ARBA00008737"/>
    </source>
</evidence>
<dbReference type="PANTHER" id="PTHR22854:SF2">
    <property type="entry name" value="INDOLE-3-GLYCEROL-PHOSPHATE SYNTHASE"/>
    <property type="match status" value="1"/>
</dbReference>
<keyword evidence="4 9" id="KW-0028">Amino-acid biosynthesis</keyword>
<reference evidence="11 12" key="1">
    <citation type="journal article" date="2015" name="Genome Announc.">
        <title>Expanding the biotechnology potential of lactobacilli through comparative genomics of 213 strains and associated genera.</title>
        <authorList>
            <person name="Sun Z."/>
            <person name="Harris H.M."/>
            <person name="McCann A."/>
            <person name="Guo C."/>
            <person name="Argimon S."/>
            <person name="Zhang W."/>
            <person name="Yang X."/>
            <person name="Jeffery I.B."/>
            <person name="Cooney J.C."/>
            <person name="Kagawa T.F."/>
            <person name="Liu W."/>
            <person name="Song Y."/>
            <person name="Salvetti E."/>
            <person name="Wrobel A."/>
            <person name="Rasinkangas P."/>
            <person name="Parkhill J."/>
            <person name="Rea M.C."/>
            <person name="O'Sullivan O."/>
            <person name="Ritari J."/>
            <person name="Douillard F.P."/>
            <person name="Paul Ross R."/>
            <person name="Yang R."/>
            <person name="Briner A.E."/>
            <person name="Felis G.E."/>
            <person name="de Vos W.M."/>
            <person name="Barrangou R."/>
            <person name="Klaenhammer T.R."/>
            <person name="Caufield P.W."/>
            <person name="Cui Y."/>
            <person name="Zhang H."/>
            <person name="O'Toole P.W."/>
        </authorList>
    </citation>
    <scope>NUCLEOTIDE SEQUENCE [LARGE SCALE GENOMIC DNA]</scope>
    <source>
        <strain evidence="11 12">DSM 19910</strain>
    </source>
</reference>
<evidence type="ECO:0000259" key="10">
    <source>
        <dbReference type="Pfam" id="PF00218"/>
    </source>
</evidence>
<dbReference type="InterPro" id="IPR013785">
    <property type="entry name" value="Aldolase_TIM"/>
</dbReference>
<evidence type="ECO:0000313" key="12">
    <source>
        <dbReference type="Proteomes" id="UP000051621"/>
    </source>
</evidence>
<keyword evidence="12" id="KW-1185">Reference proteome</keyword>
<organism evidence="11 12">
    <name type="scientific">Liquorilactobacillus capillatus DSM 19910</name>
    <dbReference type="NCBI Taxonomy" id="1423731"/>
    <lineage>
        <taxon>Bacteria</taxon>
        <taxon>Bacillati</taxon>
        <taxon>Bacillota</taxon>
        <taxon>Bacilli</taxon>
        <taxon>Lactobacillales</taxon>
        <taxon>Lactobacillaceae</taxon>
        <taxon>Liquorilactobacillus</taxon>
    </lineage>
</organism>
<dbReference type="InterPro" id="IPR045186">
    <property type="entry name" value="Indole-3-glycerol_P_synth"/>
</dbReference>
<dbReference type="EMBL" id="AZEF01000020">
    <property type="protein sequence ID" value="KRL01826.1"/>
    <property type="molecule type" value="Genomic_DNA"/>
</dbReference>
<comment type="pathway">
    <text evidence="2 9">Amino-acid biosynthesis; L-tryptophan biosynthesis; L-tryptophan from chorismate: step 4/5.</text>
</comment>
<dbReference type="PANTHER" id="PTHR22854">
    <property type="entry name" value="TRYPTOPHAN BIOSYNTHESIS PROTEIN"/>
    <property type="match status" value="1"/>
</dbReference>
<dbReference type="PROSITE" id="PS00614">
    <property type="entry name" value="IGPS"/>
    <property type="match status" value="1"/>
</dbReference>
<keyword evidence="6 9" id="KW-0822">Tryptophan biosynthesis</keyword>
<comment type="similarity">
    <text evidence="3 9">Belongs to the TrpC family.</text>
</comment>
<dbReference type="HAMAP" id="MF_00134_B">
    <property type="entry name" value="IGPS_B"/>
    <property type="match status" value="1"/>
</dbReference>
<dbReference type="GO" id="GO:0004640">
    <property type="term" value="F:phosphoribosylanthranilate isomerase activity"/>
    <property type="evidence" value="ECO:0007669"/>
    <property type="project" value="TreeGrafter"/>
</dbReference>
<dbReference type="InterPro" id="IPR011060">
    <property type="entry name" value="RibuloseP-bd_barrel"/>
</dbReference>
<accession>A0A0R1M9U4</accession>
<dbReference type="STRING" id="1423731.FC81_GL001037"/>
<protein>
    <recommendedName>
        <fullName evidence="9">Indole-3-glycerol phosphate synthase</fullName>
        <shortName evidence="9">IGPS</shortName>
        <ecNumber evidence="9">4.1.1.48</ecNumber>
    </recommendedName>
</protein>
<name>A0A0R1M9U4_9LACO</name>
<keyword evidence="5 9" id="KW-0210">Decarboxylase</keyword>
<dbReference type="Gene3D" id="3.20.20.70">
    <property type="entry name" value="Aldolase class I"/>
    <property type="match status" value="1"/>
</dbReference>
<evidence type="ECO:0000256" key="7">
    <source>
        <dbReference type="ARBA" id="ARBA00023141"/>
    </source>
</evidence>
<evidence type="ECO:0000256" key="9">
    <source>
        <dbReference type="HAMAP-Rule" id="MF_00134"/>
    </source>
</evidence>
<dbReference type="SUPFAM" id="SSF51366">
    <property type="entry name" value="Ribulose-phoshate binding barrel"/>
    <property type="match status" value="1"/>
</dbReference>
<evidence type="ECO:0000256" key="6">
    <source>
        <dbReference type="ARBA" id="ARBA00022822"/>
    </source>
</evidence>
<feature type="domain" description="Indole-3-glycerol phosphate synthase" evidence="10">
    <location>
        <begin position="3"/>
        <end position="256"/>
    </location>
</feature>
<dbReference type="PATRIC" id="fig|1423731.3.peg.1068"/>
<dbReference type="AlphaFoldDB" id="A0A0R1M9U4"/>
<dbReference type="OrthoDB" id="9804217at2"/>
<dbReference type="GO" id="GO:0004425">
    <property type="term" value="F:indole-3-glycerol-phosphate synthase activity"/>
    <property type="evidence" value="ECO:0007669"/>
    <property type="project" value="UniProtKB-UniRule"/>
</dbReference>
<evidence type="ECO:0000256" key="1">
    <source>
        <dbReference type="ARBA" id="ARBA00001633"/>
    </source>
</evidence>
<evidence type="ECO:0000256" key="5">
    <source>
        <dbReference type="ARBA" id="ARBA00022793"/>
    </source>
</evidence>
<dbReference type="NCBIfam" id="NF001377">
    <property type="entry name" value="PRK00278.2-4"/>
    <property type="match status" value="1"/>
</dbReference>
<dbReference type="InterPro" id="IPR013798">
    <property type="entry name" value="Indole-3-glycerol_P_synth_dom"/>
</dbReference>
<dbReference type="RefSeq" id="WP_057743546.1">
    <property type="nucleotide sequence ID" value="NZ_AZEF01000020.1"/>
</dbReference>